<evidence type="ECO:0000256" key="13">
    <source>
        <dbReference type="HAMAP-Rule" id="MF_03177"/>
    </source>
</evidence>
<dbReference type="PANTHER" id="PTHR47642:SF5">
    <property type="entry name" value="ATP-DEPENDENT DNA HELICASE"/>
    <property type="match status" value="1"/>
</dbReference>
<organism evidence="16 17">
    <name type="scientific">Kluyveromyces dobzhanskii CBS 2104</name>
    <dbReference type="NCBI Taxonomy" id="1427455"/>
    <lineage>
        <taxon>Eukaryota</taxon>
        <taxon>Fungi</taxon>
        <taxon>Dikarya</taxon>
        <taxon>Ascomycota</taxon>
        <taxon>Saccharomycotina</taxon>
        <taxon>Saccharomycetes</taxon>
        <taxon>Saccharomycetales</taxon>
        <taxon>Saccharomycetaceae</taxon>
        <taxon>Kluyveromyces</taxon>
    </lineage>
</organism>
<keyword evidence="17" id="KW-1185">Reference proteome</keyword>
<evidence type="ECO:0000256" key="2">
    <source>
        <dbReference type="ARBA" id="ARBA00022741"/>
    </source>
</evidence>
<name>A0A0A8L495_9SACH</name>
<dbReference type="EC" id="5.6.2.3" evidence="13"/>
<keyword evidence="5 13" id="KW-0347">Helicase</keyword>
<dbReference type="Gene3D" id="3.40.50.300">
    <property type="entry name" value="P-loop containing nucleotide triphosphate hydrolases"/>
    <property type="match status" value="1"/>
</dbReference>
<keyword evidence="9" id="KW-0233">DNA recombination</keyword>
<gene>
    <name evidence="13" type="primary">RRM3</name>
    <name evidence="16" type="ORF">KLDO_g2157</name>
</gene>
<dbReference type="GO" id="GO:0005739">
    <property type="term" value="C:mitochondrion"/>
    <property type="evidence" value="ECO:0007669"/>
    <property type="project" value="UniProtKB-SubCell"/>
</dbReference>
<keyword evidence="11 13" id="KW-0413">Isomerase</keyword>
<dbReference type="Pfam" id="PF21530">
    <property type="entry name" value="Pif1_2B_dom"/>
    <property type="match status" value="1"/>
</dbReference>
<evidence type="ECO:0000256" key="9">
    <source>
        <dbReference type="ARBA" id="ARBA00023172"/>
    </source>
</evidence>
<evidence type="ECO:0000256" key="8">
    <source>
        <dbReference type="ARBA" id="ARBA00023128"/>
    </source>
</evidence>
<dbReference type="HAMAP" id="MF_03177">
    <property type="entry name" value="RRM3"/>
    <property type="match status" value="1"/>
</dbReference>
<evidence type="ECO:0000256" key="12">
    <source>
        <dbReference type="ARBA" id="ARBA00023242"/>
    </source>
</evidence>
<proteinExistence type="inferred from homology"/>
<dbReference type="CDD" id="cd18809">
    <property type="entry name" value="SF1_C_RecD"/>
    <property type="match status" value="1"/>
</dbReference>
<dbReference type="InterPro" id="IPR048293">
    <property type="entry name" value="PIF1_RRM3_pfh1"/>
</dbReference>
<keyword evidence="4 13" id="KW-0378">Hydrolase</keyword>
<evidence type="ECO:0000259" key="15">
    <source>
        <dbReference type="SMART" id="SM00382"/>
    </source>
</evidence>
<feature type="region of interest" description="Disordered" evidence="14">
    <location>
        <begin position="150"/>
        <end position="171"/>
    </location>
</feature>
<dbReference type="SMART" id="SM00382">
    <property type="entry name" value="AAA"/>
    <property type="match status" value="1"/>
</dbReference>
<dbReference type="Proteomes" id="UP000031516">
    <property type="component" value="Unassembled WGS sequence"/>
</dbReference>
<dbReference type="Pfam" id="PF05970">
    <property type="entry name" value="PIF1"/>
    <property type="match status" value="1"/>
</dbReference>
<dbReference type="GO" id="GO:0006281">
    <property type="term" value="P:DNA repair"/>
    <property type="evidence" value="ECO:0007669"/>
    <property type="project" value="UniProtKB-UniRule"/>
</dbReference>
<dbReference type="GO" id="GO:0043139">
    <property type="term" value="F:5'-3' DNA helicase activity"/>
    <property type="evidence" value="ECO:0007669"/>
    <property type="project" value="UniProtKB-UniRule"/>
</dbReference>
<evidence type="ECO:0000313" key="16">
    <source>
        <dbReference type="EMBL" id="CDO93869.1"/>
    </source>
</evidence>
<dbReference type="GO" id="GO:0005524">
    <property type="term" value="F:ATP binding"/>
    <property type="evidence" value="ECO:0007669"/>
    <property type="project" value="UniProtKB-UniRule"/>
</dbReference>
<keyword evidence="12 13" id="KW-0539">Nucleus</keyword>
<evidence type="ECO:0000256" key="5">
    <source>
        <dbReference type="ARBA" id="ARBA00022806"/>
    </source>
</evidence>
<dbReference type="InterPro" id="IPR051055">
    <property type="entry name" value="PIF1_helicase"/>
</dbReference>
<dbReference type="GO" id="GO:0000781">
    <property type="term" value="C:chromosome, telomeric region"/>
    <property type="evidence" value="ECO:0007669"/>
    <property type="project" value="UniProtKB-SubCell"/>
</dbReference>
<feature type="compositionally biased region" description="Low complexity" evidence="14">
    <location>
        <begin position="32"/>
        <end position="47"/>
    </location>
</feature>
<feature type="domain" description="AAA+ ATPase" evidence="15">
    <location>
        <begin position="219"/>
        <end position="378"/>
    </location>
</feature>
<dbReference type="InterPro" id="IPR027417">
    <property type="entry name" value="P-loop_NTPase"/>
</dbReference>
<evidence type="ECO:0000256" key="6">
    <source>
        <dbReference type="ARBA" id="ARBA00022840"/>
    </source>
</evidence>
<dbReference type="GO" id="GO:0016887">
    <property type="term" value="F:ATP hydrolysis activity"/>
    <property type="evidence" value="ECO:0007669"/>
    <property type="project" value="RHEA"/>
</dbReference>
<dbReference type="GO" id="GO:0006260">
    <property type="term" value="P:DNA replication"/>
    <property type="evidence" value="ECO:0007669"/>
    <property type="project" value="UniProtKB-UniRule"/>
</dbReference>
<dbReference type="GO" id="GO:0005657">
    <property type="term" value="C:replication fork"/>
    <property type="evidence" value="ECO:0007669"/>
    <property type="project" value="UniProtKB-UniRule"/>
</dbReference>
<dbReference type="InterPro" id="IPR049163">
    <property type="entry name" value="Pif1-like_2B_dom"/>
</dbReference>
<dbReference type="GO" id="GO:0005634">
    <property type="term" value="C:nucleus"/>
    <property type="evidence" value="ECO:0007669"/>
    <property type="project" value="UniProtKB-SubCell"/>
</dbReference>
<feature type="DNA-binding region" evidence="13">
    <location>
        <begin position="662"/>
        <end position="681"/>
    </location>
</feature>
<dbReference type="OrthoDB" id="432234at2759"/>
<dbReference type="CDD" id="cd18037">
    <property type="entry name" value="DEXSc_Pif1_like"/>
    <property type="match status" value="1"/>
</dbReference>
<feature type="binding site" evidence="13">
    <location>
        <begin position="227"/>
        <end position="234"/>
    </location>
    <ligand>
        <name>ATP</name>
        <dbReference type="ChEBI" id="CHEBI:30616"/>
    </ligand>
</feature>
<evidence type="ECO:0000313" key="17">
    <source>
        <dbReference type="Proteomes" id="UP000031516"/>
    </source>
</evidence>
<evidence type="ECO:0000256" key="4">
    <source>
        <dbReference type="ARBA" id="ARBA00022801"/>
    </source>
</evidence>
<dbReference type="AlphaFoldDB" id="A0A0A8L495"/>
<feature type="compositionally biased region" description="Low complexity" evidence="14">
    <location>
        <begin position="154"/>
        <end position="171"/>
    </location>
</feature>
<keyword evidence="7 13" id="KW-0238">DNA-binding</keyword>
<dbReference type="InterPro" id="IPR028880">
    <property type="entry name" value="Rrm3"/>
</dbReference>
<comment type="catalytic activity">
    <reaction evidence="13">
        <text>ATP + H2O = ADP + phosphate + H(+)</text>
        <dbReference type="Rhea" id="RHEA:13065"/>
        <dbReference type="ChEBI" id="CHEBI:15377"/>
        <dbReference type="ChEBI" id="CHEBI:15378"/>
        <dbReference type="ChEBI" id="CHEBI:30616"/>
        <dbReference type="ChEBI" id="CHEBI:43474"/>
        <dbReference type="ChEBI" id="CHEBI:456216"/>
        <dbReference type="EC" id="5.6.2.3"/>
    </reaction>
</comment>
<comment type="subcellular location">
    <subcellularLocation>
        <location evidence="1">Mitochondrion</location>
    </subcellularLocation>
    <subcellularLocation>
        <location evidence="13">Nucleus</location>
    </subcellularLocation>
    <subcellularLocation>
        <location evidence="13">Chromosome</location>
        <location evidence="13">Telomere</location>
    </subcellularLocation>
</comment>
<dbReference type="InterPro" id="IPR010285">
    <property type="entry name" value="DNA_helicase_pif1-like_DEAD"/>
</dbReference>
<dbReference type="EMBL" id="CCBQ010000027">
    <property type="protein sequence ID" value="CDO93869.1"/>
    <property type="molecule type" value="Genomic_DNA"/>
</dbReference>
<comment type="caution">
    <text evidence="16">The sequence shown here is derived from an EMBL/GenBank/DDBJ whole genome shotgun (WGS) entry which is preliminary data.</text>
</comment>
<sequence>MLGKLNANKKKTKKENQSTLNMFFKVKGKSTPAPASSALSSALPSRTGGTGGTPTQVLRTSSMLSSLQSQGSFEEESNDDLFSVLRDKKPVKNFKPSSQSFYSSSQFQSRSSVSLSQGSRTTSEYFSSSASTTGGGWQKPTLERSLSGVKRTYSDASDASQGSGSPGALSLSSVKRVKPIARQSIVVTNGGSKGAKSSFNSRVELTAEQKKVIEYVCKDRLNVFYTGSAGTGKSVILRSMISTLNSKYGKDAVAVTASTGLAAVNIGGITINKFSGVGIGQGDANRLINMVKRNKTSLSRWKRTKVLIVDEISMIDGMFLDKLDAIGRGLLNRSKPFGGIQLVFTGDFFQLPPVPDRDSSKASPIFCFESNVWKYAIHKTILLQQVFRQTDNELIDLLNDIRMGITTSDTIKLIKKFENPVEYHDGIEPTELYPTRREVDMSNKRRLETLPGYEILYKAVDFIPPNINANVLNNVMAEKEIKLKDDAQVMMLKNIDDTLVNGSLGRVLFFCTSAMFVEASKIFPDLSDPEVVRDMRCVCKAIGVPPSGRSSDLQREINLRPTNRQEVLKFLLEKASKIVNGPGILSTILFPVVKFVDKQDIRGYQIKLVEPEEFTVGESEKDSAVRKQLPLMLCWAISIHKSQGQTIDRLKVDLKRTFESGQVYVALSRAVSKDRLQITNFDPHKIKVNEKVKDFYQNLHKVKTPVTSTVP</sequence>
<feature type="region of interest" description="Disordered" evidence="14">
    <location>
        <begin position="1"/>
        <end position="78"/>
    </location>
</feature>
<dbReference type="GO" id="GO:0000723">
    <property type="term" value="P:telomere maintenance"/>
    <property type="evidence" value="ECO:0007669"/>
    <property type="project" value="InterPro"/>
</dbReference>
<dbReference type="GO" id="GO:0051880">
    <property type="term" value="F:G-quadruplex DNA binding"/>
    <property type="evidence" value="ECO:0007669"/>
    <property type="project" value="UniProtKB-UniRule"/>
</dbReference>
<evidence type="ECO:0000256" key="11">
    <source>
        <dbReference type="ARBA" id="ARBA00023235"/>
    </source>
</evidence>
<keyword evidence="3 13" id="KW-0227">DNA damage</keyword>
<keyword evidence="10 13" id="KW-0234">DNA repair</keyword>
<evidence type="ECO:0000256" key="1">
    <source>
        <dbReference type="ARBA" id="ARBA00004173"/>
    </source>
</evidence>
<evidence type="ECO:0000256" key="10">
    <source>
        <dbReference type="ARBA" id="ARBA00023204"/>
    </source>
</evidence>
<dbReference type="InterPro" id="IPR003593">
    <property type="entry name" value="AAA+_ATPase"/>
</dbReference>
<dbReference type="SUPFAM" id="SSF52540">
    <property type="entry name" value="P-loop containing nucleoside triphosphate hydrolases"/>
    <property type="match status" value="2"/>
</dbReference>
<reference evidence="16 17" key="1">
    <citation type="submission" date="2014-03" db="EMBL/GenBank/DDBJ databases">
        <title>The genome of Kluyveromyces dobzhanskii.</title>
        <authorList>
            <person name="Nystedt B."/>
            <person name="Astrom S."/>
        </authorList>
    </citation>
    <scope>NUCLEOTIDE SEQUENCE [LARGE SCALE GENOMIC DNA]</scope>
    <source>
        <strain evidence="16 17">CBS 2104</strain>
    </source>
</reference>
<comment type="function">
    <text evidence="13">5' to 3' DNA replicative helicase recruited to paused replisomes to promote fork progression throughout nonhistone protein-DNA complexes, naturally occurring impediments that are encountered in each S phase where replication forks pauses. Required for timely replication of the telomere and subtelomeric DNA and for wild-type levels of telomeric silencing. Involved in DNA repair during stalled replication fork, regulation of fragile sites expression and essential for genome stability. Plays also a role in mtDNA replication. Has G-quadruplex (G4) unwinding activity and can suppress G4-induced genome instability when PIF1 levels are low.</text>
</comment>
<evidence type="ECO:0000256" key="14">
    <source>
        <dbReference type="SAM" id="MobiDB-lite"/>
    </source>
</evidence>
<dbReference type="GO" id="GO:0006310">
    <property type="term" value="P:DNA recombination"/>
    <property type="evidence" value="ECO:0007669"/>
    <property type="project" value="UniProtKB-KW"/>
</dbReference>
<comment type="similarity">
    <text evidence="13">Belongs to the helicase family. PIF1 subfamily.</text>
</comment>
<dbReference type="PANTHER" id="PTHR47642">
    <property type="entry name" value="ATP-DEPENDENT DNA HELICASE"/>
    <property type="match status" value="1"/>
</dbReference>
<accession>A0A0A8L495</accession>
<evidence type="ECO:0000256" key="3">
    <source>
        <dbReference type="ARBA" id="ARBA00022763"/>
    </source>
</evidence>
<dbReference type="HAMAP" id="MF_03176">
    <property type="entry name" value="PIF1"/>
    <property type="match status" value="1"/>
</dbReference>
<feature type="compositionally biased region" description="Low complexity" evidence="14">
    <location>
        <begin position="61"/>
        <end position="72"/>
    </location>
</feature>
<keyword evidence="13" id="KW-0779">Telomere</keyword>
<evidence type="ECO:0000256" key="7">
    <source>
        <dbReference type="ARBA" id="ARBA00023125"/>
    </source>
</evidence>
<keyword evidence="6 13" id="KW-0067">ATP-binding</keyword>
<protein>
    <recommendedName>
        <fullName evidence="13">ATP-dependent DNA helicase RRM3</fullName>
        <ecNumber evidence="13">5.6.2.3</ecNumber>
    </recommendedName>
    <alternativeName>
        <fullName evidence="13">DNA 5'-3' helicase RRM3</fullName>
    </alternativeName>
    <alternativeName>
        <fullName evidence="13">rDNA recombination mutation protein 3</fullName>
    </alternativeName>
</protein>
<keyword evidence="13" id="KW-0158">Chromosome</keyword>
<keyword evidence="8" id="KW-0496">Mitochondrion</keyword>
<keyword evidence="2 13" id="KW-0547">Nucleotide-binding</keyword>